<name>A0A455T6H4_9CHLR</name>
<evidence type="ECO:0000256" key="1">
    <source>
        <dbReference type="ARBA" id="ARBA00004651"/>
    </source>
</evidence>
<keyword evidence="4" id="KW-1003">Cell membrane</keyword>
<accession>A0A455T6H4</accession>
<dbReference type="AlphaFoldDB" id="A0A455T6H4"/>
<feature type="transmembrane region" description="Helical" evidence="8">
    <location>
        <begin position="275"/>
        <end position="297"/>
    </location>
</feature>
<feature type="transmembrane region" description="Helical" evidence="8">
    <location>
        <begin position="194"/>
        <end position="217"/>
    </location>
</feature>
<gene>
    <name evidence="10" type="ORF">KTA_15230</name>
</gene>
<dbReference type="InterPro" id="IPR051449">
    <property type="entry name" value="ABC-2_transporter_component"/>
</dbReference>
<organism evidence="10">
    <name type="scientific">Thermogemmatispora argillosa</name>
    <dbReference type="NCBI Taxonomy" id="2045280"/>
    <lineage>
        <taxon>Bacteria</taxon>
        <taxon>Bacillati</taxon>
        <taxon>Chloroflexota</taxon>
        <taxon>Ktedonobacteria</taxon>
        <taxon>Thermogemmatisporales</taxon>
        <taxon>Thermogemmatisporaceae</taxon>
        <taxon>Thermogemmatispora</taxon>
    </lineage>
</organism>
<evidence type="ECO:0000256" key="3">
    <source>
        <dbReference type="ARBA" id="ARBA00022448"/>
    </source>
</evidence>
<keyword evidence="3" id="KW-0813">Transport</keyword>
<dbReference type="PANTHER" id="PTHR30294:SF38">
    <property type="entry name" value="TRANSPORT PERMEASE PROTEIN"/>
    <property type="match status" value="1"/>
</dbReference>
<protein>
    <submittedName>
        <fullName evidence="10">ABC transporter permease</fullName>
    </submittedName>
</protein>
<feature type="transmembrane region" description="Helical" evidence="8">
    <location>
        <begin position="361"/>
        <end position="383"/>
    </location>
</feature>
<dbReference type="PANTHER" id="PTHR30294">
    <property type="entry name" value="MEMBRANE COMPONENT OF ABC TRANSPORTER YHHJ-RELATED"/>
    <property type="match status" value="1"/>
</dbReference>
<evidence type="ECO:0000256" key="5">
    <source>
        <dbReference type="ARBA" id="ARBA00022692"/>
    </source>
</evidence>
<dbReference type="EMBL" id="AP019377">
    <property type="protein sequence ID" value="BBH93324.1"/>
    <property type="molecule type" value="Genomic_DNA"/>
</dbReference>
<dbReference type="Pfam" id="PF12698">
    <property type="entry name" value="ABC2_membrane_3"/>
    <property type="match status" value="1"/>
</dbReference>
<dbReference type="InterPro" id="IPR047817">
    <property type="entry name" value="ABC2_TM_bact-type"/>
</dbReference>
<keyword evidence="5 8" id="KW-0812">Transmembrane</keyword>
<dbReference type="PROSITE" id="PS51012">
    <property type="entry name" value="ABC_TM2"/>
    <property type="match status" value="1"/>
</dbReference>
<evidence type="ECO:0000256" key="4">
    <source>
        <dbReference type="ARBA" id="ARBA00022475"/>
    </source>
</evidence>
<feature type="domain" description="ABC transmembrane type-2" evidence="9">
    <location>
        <begin position="157"/>
        <end position="386"/>
    </location>
</feature>
<evidence type="ECO:0000256" key="6">
    <source>
        <dbReference type="ARBA" id="ARBA00022989"/>
    </source>
</evidence>
<reference evidence="10" key="1">
    <citation type="submission" date="2018-12" db="EMBL/GenBank/DDBJ databases">
        <title>Novel natural products biosynthetic potential of the class Ktedonobacteria.</title>
        <authorList>
            <person name="Zheng Y."/>
            <person name="Saitou A."/>
            <person name="Wang C.M."/>
            <person name="Toyoda A."/>
            <person name="Minakuchi Y."/>
            <person name="Sekiguchi Y."/>
            <person name="Ueda K."/>
            <person name="Takano H."/>
            <person name="Sakai Y."/>
            <person name="Yokota A."/>
            <person name="Yabe S."/>
        </authorList>
    </citation>
    <scope>NUCLEOTIDE SEQUENCE</scope>
    <source>
        <strain evidence="10">A3-2</strain>
    </source>
</reference>
<feature type="transmembrane region" description="Helical" evidence="8">
    <location>
        <begin position="238"/>
        <end position="263"/>
    </location>
</feature>
<comment type="similarity">
    <text evidence="2">Belongs to the ABC-2 integral membrane protein family.</text>
</comment>
<evidence type="ECO:0000313" key="10">
    <source>
        <dbReference type="EMBL" id="BBH93324.1"/>
    </source>
</evidence>
<evidence type="ECO:0000256" key="8">
    <source>
        <dbReference type="SAM" id="Phobius"/>
    </source>
</evidence>
<feature type="transmembrane region" description="Helical" evidence="8">
    <location>
        <begin position="23"/>
        <end position="42"/>
    </location>
</feature>
<keyword evidence="6 8" id="KW-1133">Transmembrane helix</keyword>
<evidence type="ECO:0000256" key="2">
    <source>
        <dbReference type="ARBA" id="ARBA00007783"/>
    </source>
</evidence>
<dbReference type="GO" id="GO:0005886">
    <property type="term" value="C:plasma membrane"/>
    <property type="evidence" value="ECO:0007669"/>
    <property type="project" value="UniProtKB-SubCell"/>
</dbReference>
<dbReference type="GO" id="GO:0140359">
    <property type="term" value="F:ABC-type transporter activity"/>
    <property type="evidence" value="ECO:0007669"/>
    <property type="project" value="InterPro"/>
</dbReference>
<proteinExistence type="inferred from homology"/>
<evidence type="ECO:0000259" key="9">
    <source>
        <dbReference type="PROSITE" id="PS51012"/>
    </source>
</evidence>
<comment type="subcellular location">
    <subcellularLocation>
        <location evidence="1">Cell membrane</location>
        <topology evidence="1">Multi-pass membrane protein</topology>
    </subcellularLocation>
</comment>
<sequence>MNGTRVLALTSRIIRQIVRDRRTLALVFLVPLLVMSVLYVVLTESSGSVPTLALVRPTGAGSADLNALIDRLLPPASRLKTIAVRADEVEDVLNKGEADAALIFPADLATQLARGGQARLQLVLEGSDPAVASALRESVTALVRQLDVALAQAQSRASQTAGQAPPVGAQTIPLLTLAAPRYLHGGPDYTANDALAPVFIGVFSFFFVFLLTSVAFLRERSQGTIERVLASPLGRAELVMGYVCGFTLFALVQAVVVLLFVIFVLRVHYQGNLGLVFLVTILLTVSGVNLGIFLSTFAQNEFQIIQFIPLVFGLQVLLSGIFWPVGQLPTWLQPVSYLLPLTYANEALRAVMLKGSDFGQIAPQLAALLIFMLLMIGLSALTVRRQVA</sequence>
<feature type="transmembrane region" description="Helical" evidence="8">
    <location>
        <begin position="304"/>
        <end position="325"/>
    </location>
</feature>
<keyword evidence="7 8" id="KW-0472">Membrane</keyword>
<dbReference type="InterPro" id="IPR013525">
    <property type="entry name" value="ABC2_TM"/>
</dbReference>
<evidence type="ECO:0000256" key="7">
    <source>
        <dbReference type="ARBA" id="ARBA00023136"/>
    </source>
</evidence>